<keyword evidence="2" id="KW-0904">Protein phosphatase</keyword>
<evidence type="ECO:0000256" key="1">
    <source>
        <dbReference type="ARBA" id="ARBA00013064"/>
    </source>
</evidence>
<dbReference type="InterPro" id="IPR050348">
    <property type="entry name" value="Protein-Tyr_Phosphatase"/>
</dbReference>
<dbReference type="PANTHER" id="PTHR19134:SF449">
    <property type="entry name" value="TYROSINE-PROTEIN PHOSPHATASE 1"/>
    <property type="match status" value="1"/>
</dbReference>
<dbReference type="Pfam" id="PF00102">
    <property type="entry name" value="Y_phosphatase"/>
    <property type="match status" value="1"/>
</dbReference>
<dbReference type="GO" id="GO:0004725">
    <property type="term" value="F:protein tyrosine phosphatase activity"/>
    <property type="evidence" value="ECO:0007669"/>
    <property type="project" value="UniProtKB-EC"/>
</dbReference>
<dbReference type="Proteomes" id="UP000515152">
    <property type="component" value="Chromosome 3"/>
</dbReference>
<name>A0A8M1KH49_CLUHA</name>
<dbReference type="RefSeq" id="XP_042563401.1">
    <property type="nucleotide sequence ID" value="XM_042707467.1"/>
</dbReference>
<accession>A0A8M1KH49</accession>
<dbReference type="PANTHER" id="PTHR19134">
    <property type="entry name" value="RECEPTOR-TYPE TYROSINE-PROTEIN PHOSPHATASE"/>
    <property type="match status" value="1"/>
</dbReference>
<evidence type="ECO:0000313" key="6">
    <source>
        <dbReference type="RefSeq" id="XP_042563401.1"/>
    </source>
</evidence>
<evidence type="ECO:0000313" key="5">
    <source>
        <dbReference type="Proteomes" id="UP000515152"/>
    </source>
</evidence>
<dbReference type="GeneID" id="122132819"/>
<dbReference type="AlphaFoldDB" id="A0A8M1KH49"/>
<dbReference type="EC" id="3.1.3.48" evidence="1"/>
<keyword evidence="5" id="KW-1185">Reference proteome</keyword>
<dbReference type="SMART" id="SM00194">
    <property type="entry name" value="PTPc"/>
    <property type="match status" value="1"/>
</dbReference>
<reference evidence="6" key="1">
    <citation type="submission" date="2025-08" db="UniProtKB">
        <authorList>
            <consortium name="RefSeq"/>
        </authorList>
    </citation>
    <scope>IDENTIFICATION</scope>
</reference>
<feature type="domain" description="Tyrosine-protein phosphatase" evidence="3">
    <location>
        <begin position="1"/>
        <end position="201"/>
    </location>
</feature>
<proteinExistence type="predicted"/>
<dbReference type="KEGG" id="char:122132819"/>
<evidence type="ECO:0000259" key="3">
    <source>
        <dbReference type="PROSITE" id="PS50055"/>
    </source>
</evidence>
<keyword evidence="2" id="KW-0378">Hydrolase</keyword>
<dbReference type="PROSITE" id="PS50056">
    <property type="entry name" value="TYR_PHOSPHATASE_2"/>
    <property type="match status" value="1"/>
</dbReference>
<sequence>MGYCRSNEFIVTQNPLPSTIADFWRMIWDHNAQVIITLPDMARSTQEAEPFIYWPSRDQPISYETFTVTFTGENHVCLSNEEMLVIQEYTLEATQDDYVVEVRHYRCPRWPNPDSPISNTFEVISIVREESSSRDGPVVVHDECGGVTAGTYCALSSLVRQLEAEGSVDVYQVARMTNLMRPGVFTDIEQYQFLYKAILNLVSTQDDQKMLQSADNNGTVPGGLACAAESLESLV</sequence>
<dbReference type="SMART" id="SM00404">
    <property type="entry name" value="PTPc_motif"/>
    <property type="match status" value="1"/>
</dbReference>
<protein>
    <recommendedName>
        <fullName evidence="1">protein-tyrosine-phosphatase</fullName>
        <ecNumber evidence="1">3.1.3.48</ecNumber>
    </recommendedName>
</protein>
<dbReference type="FunFam" id="3.90.190.10:FF:000013">
    <property type="entry name" value="receptor-type tyrosine-protein phosphatase zeta isoform X1"/>
    <property type="match status" value="1"/>
</dbReference>
<gene>
    <name evidence="6" type="primary">LOC122132819</name>
</gene>
<dbReference type="InterPro" id="IPR000387">
    <property type="entry name" value="Tyr_Pase_dom"/>
</dbReference>
<evidence type="ECO:0000259" key="4">
    <source>
        <dbReference type="PROSITE" id="PS50056"/>
    </source>
</evidence>
<feature type="domain" description="Tyrosine specific protein phosphatases" evidence="4">
    <location>
        <begin position="118"/>
        <end position="192"/>
    </location>
</feature>
<dbReference type="InterPro" id="IPR000242">
    <property type="entry name" value="PTP_cat"/>
</dbReference>
<dbReference type="InterPro" id="IPR003595">
    <property type="entry name" value="Tyr_Pase_cat"/>
</dbReference>
<dbReference type="PROSITE" id="PS50055">
    <property type="entry name" value="TYR_PHOSPHATASE_PTP"/>
    <property type="match status" value="1"/>
</dbReference>
<evidence type="ECO:0000256" key="2">
    <source>
        <dbReference type="ARBA" id="ARBA00022912"/>
    </source>
</evidence>
<organism evidence="5 6">
    <name type="scientific">Clupea harengus</name>
    <name type="common">Atlantic herring</name>
    <dbReference type="NCBI Taxonomy" id="7950"/>
    <lineage>
        <taxon>Eukaryota</taxon>
        <taxon>Metazoa</taxon>
        <taxon>Chordata</taxon>
        <taxon>Craniata</taxon>
        <taxon>Vertebrata</taxon>
        <taxon>Euteleostomi</taxon>
        <taxon>Actinopterygii</taxon>
        <taxon>Neopterygii</taxon>
        <taxon>Teleostei</taxon>
        <taxon>Clupei</taxon>
        <taxon>Clupeiformes</taxon>
        <taxon>Clupeoidei</taxon>
        <taxon>Clupeidae</taxon>
        <taxon>Clupea</taxon>
    </lineage>
</organism>